<feature type="repeat" description="TPR" evidence="3">
    <location>
        <begin position="42"/>
        <end position="75"/>
    </location>
</feature>
<sequence length="406" mass="47249">MILLGIMPLLGFSQEIDLLLLNQKYEQAIELINQKVQTKPSAELYFKRSMAYRQLVNYPAAIENLNAALSVDPTNITYLTNRADLYQSIGSSQKAVADFRRALSLKPNDLLLQYELGKAYLWVNNYSKAYKEFEKLQAADSTNLMFNKYSALAAFKAGKYKTAMAWYEKYLLQNPNDLSAYMNLSTSYEKSRRLDKCLETLRIAHNRFPDNRAAHLTYANTAFVGKNYELAQKIYDTFLLKYDTTFPTLLNQGICMYHNKHTEVALEVLELCYSGNPNDVYVNFYLGVCHKRLKHQELAARYLDFAIHISIPEFHPEMYHHLAQVYGALREFEKSIAAYKKAYELDSRKVEVLFEIATTYEEYNFNKTLALNYYQNYLKEAGERAENANYALDRIKLLKEDLFFEE</sequence>
<name>A0A4R6GU61_9BACT</name>
<evidence type="ECO:0000256" key="1">
    <source>
        <dbReference type="ARBA" id="ARBA00022737"/>
    </source>
</evidence>
<dbReference type="Proteomes" id="UP000294848">
    <property type="component" value="Unassembled WGS sequence"/>
</dbReference>
<dbReference type="SMART" id="SM00028">
    <property type="entry name" value="TPR"/>
    <property type="match status" value="6"/>
</dbReference>
<evidence type="ECO:0000256" key="3">
    <source>
        <dbReference type="PROSITE-ProRule" id="PRU00339"/>
    </source>
</evidence>
<dbReference type="EMBL" id="SNWI01000007">
    <property type="protein sequence ID" value="TDN98979.1"/>
    <property type="molecule type" value="Genomic_DNA"/>
</dbReference>
<dbReference type="AlphaFoldDB" id="A0A4R6GU61"/>
<feature type="repeat" description="TPR" evidence="3">
    <location>
        <begin position="76"/>
        <end position="109"/>
    </location>
</feature>
<dbReference type="InterPro" id="IPR011990">
    <property type="entry name" value="TPR-like_helical_dom_sf"/>
</dbReference>
<organism evidence="4 5">
    <name type="scientific">Sunxiuqinia elliptica</name>
    <dbReference type="NCBI Taxonomy" id="655355"/>
    <lineage>
        <taxon>Bacteria</taxon>
        <taxon>Pseudomonadati</taxon>
        <taxon>Bacteroidota</taxon>
        <taxon>Bacteroidia</taxon>
        <taxon>Marinilabiliales</taxon>
        <taxon>Prolixibacteraceae</taxon>
        <taxon>Sunxiuqinia</taxon>
    </lineage>
</organism>
<dbReference type="InterPro" id="IPR019734">
    <property type="entry name" value="TPR_rpt"/>
</dbReference>
<dbReference type="PROSITE" id="PS50005">
    <property type="entry name" value="TPR"/>
    <property type="match status" value="4"/>
</dbReference>
<reference evidence="4 5" key="1">
    <citation type="submission" date="2019-03" db="EMBL/GenBank/DDBJ databases">
        <title>Freshwater and sediment microbial communities from various areas in North America, analyzing microbe dynamics in response to fracking.</title>
        <authorList>
            <person name="Lamendella R."/>
        </authorList>
    </citation>
    <scope>NUCLEOTIDE SEQUENCE [LARGE SCALE GENOMIC DNA]</scope>
    <source>
        <strain evidence="4 5">114D</strain>
    </source>
</reference>
<dbReference type="Gene3D" id="1.25.40.10">
    <property type="entry name" value="Tetratricopeptide repeat domain"/>
    <property type="match status" value="4"/>
</dbReference>
<dbReference type="PANTHER" id="PTHR44858:SF1">
    <property type="entry name" value="UDP-N-ACETYLGLUCOSAMINE--PEPTIDE N-ACETYLGLUCOSAMINYLTRANSFERASE SPINDLY-RELATED"/>
    <property type="match status" value="1"/>
</dbReference>
<dbReference type="SUPFAM" id="SSF48452">
    <property type="entry name" value="TPR-like"/>
    <property type="match status" value="1"/>
</dbReference>
<gene>
    <name evidence="4" type="ORF">DET52_107107</name>
</gene>
<accession>A0A4R6GU61</accession>
<proteinExistence type="predicted"/>
<protein>
    <submittedName>
        <fullName evidence="4">Tetratricopeptide repeat protein</fullName>
    </submittedName>
</protein>
<feature type="repeat" description="TPR" evidence="3">
    <location>
        <begin position="110"/>
        <end position="143"/>
    </location>
</feature>
<evidence type="ECO:0000313" key="5">
    <source>
        <dbReference type="Proteomes" id="UP000294848"/>
    </source>
</evidence>
<evidence type="ECO:0000313" key="4">
    <source>
        <dbReference type="EMBL" id="TDN98979.1"/>
    </source>
</evidence>
<feature type="repeat" description="TPR" evidence="3">
    <location>
        <begin position="316"/>
        <end position="349"/>
    </location>
</feature>
<evidence type="ECO:0000256" key="2">
    <source>
        <dbReference type="ARBA" id="ARBA00022803"/>
    </source>
</evidence>
<dbReference type="PANTHER" id="PTHR44858">
    <property type="entry name" value="TETRATRICOPEPTIDE REPEAT PROTEIN 6"/>
    <property type="match status" value="1"/>
</dbReference>
<comment type="caution">
    <text evidence="4">The sequence shown here is derived from an EMBL/GenBank/DDBJ whole genome shotgun (WGS) entry which is preliminary data.</text>
</comment>
<keyword evidence="1" id="KW-0677">Repeat</keyword>
<dbReference type="Pfam" id="PF13181">
    <property type="entry name" value="TPR_8"/>
    <property type="match status" value="1"/>
</dbReference>
<dbReference type="InterPro" id="IPR050498">
    <property type="entry name" value="Ycf3"/>
</dbReference>
<dbReference type="Pfam" id="PF13429">
    <property type="entry name" value="TPR_15"/>
    <property type="match status" value="1"/>
</dbReference>
<keyword evidence="2 3" id="KW-0802">TPR repeat</keyword>